<dbReference type="EMBL" id="UYRU01055957">
    <property type="protein sequence ID" value="VDN13252.1"/>
    <property type="molecule type" value="Genomic_DNA"/>
</dbReference>
<dbReference type="Proteomes" id="UP000281553">
    <property type="component" value="Unassembled WGS sequence"/>
</dbReference>
<keyword evidence="2" id="KW-1185">Reference proteome</keyword>
<reference evidence="1 2" key="1">
    <citation type="submission" date="2018-11" db="EMBL/GenBank/DDBJ databases">
        <authorList>
            <consortium name="Pathogen Informatics"/>
        </authorList>
    </citation>
    <scope>NUCLEOTIDE SEQUENCE [LARGE SCALE GENOMIC DNA]</scope>
</reference>
<accession>A0A3P7NYH5</accession>
<proteinExistence type="predicted"/>
<gene>
    <name evidence="1" type="ORF">DILT_LOCUS9083</name>
</gene>
<protein>
    <submittedName>
        <fullName evidence="1">Uncharacterized protein</fullName>
    </submittedName>
</protein>
<evidence type="ECO:0000313" key="2">
    <source>
        <dbReference type="Proteomes" id="UP000281553"/>
    </source>
</evidence>
<evidence type="ECO:0000313" key="1">
    <source>
        <dbReference type="EMBL" id="VDN13252.1"/>
    </source>
</evidence>
<dbReference type="OrthoDB" id="272370at2759"/>
<name>A0A3P7NYH5_DIBLA</name>
<dbReference type="AlphaFoldDB" id="A0A3P7NYH5"/>
<organism evidence="1 2">
    <name type="scientific">Dibothriocephalus latus</name>
    <name type="common">Fish tapeworm</name>
    <name type="synonym">Diphyllobothrium latum</name>
    <dbReference type="NCBI Taxonomy" id="60516"/>
    <lineage>
        <taxon>Eukaryota</taxon>
        <taxon>Metazoa</taxon>
        <taxon>Spiralia</taxon>
        <taxon>Lophotrochozoa</taxon>
        <taxon>Platyhelminthes</taxon>
        <taxon>Cestoda</taxon>
        <taxon>Eucestoda</taxon>
        <taxon>Diphyllobothriidea</taxon>
        <taxon>Diphyllobothriidae</taxon>
        <taxon>Dibothriocephalus</taxon>
    </lineage>
</organism>
<sequence>MNSVLGRILAAQMLSSLGHKDIIPHFNRDALQRERTGVRFYLEISCGLVFLARLFIILNRLYENLVLAFSLHVRRLTDSAVEFVGGKARVTPAANQSFLFGGGVTPKRRPCPEWVPSVGGRCPCLPRTIIDVTVVDLDPKNLTNLAERSEMERSVVAQYLQAMGSQRTETPHL</sequence>